<dbReference type="SMART" id="SM00382">
    <property type="entry name" value="AAA"/>
    <property type="match status" value="1"/>
</dbReference>
<dbReference type="InterPro" id="IPR027417">
    <property type="entry name" value="P-loop_NTPase"/>
</dbReference>
<comment type="similarity">
    <text evidence="1">Belongs to the ABC transporter superfamily.</text>
</comment>
<keyword evidence="7" id="KW-1185">Reference proteome</keyword>
<dbReference type="GO" id="GO:0015424">
    <property type="term" value="F:ABC-type amino acid transporter activity"/>
    <property type="evidence" value="ECO:0007669"/>
    <property type="project" value="InterPro"/>
</dbReference>
<gene>
    <name evidence="6" type="ORF">GGD55_002243</name>
</gene>
<dbReference type="PIRSF" id="PIRSF039085">
    <property type="entry name" value="ABC_ATPase_HisP"/>
    <property type="match status" value="1"/>
</dbReference>
<dbReference type="InterPro" id="IPR050086">
    <property type="entry name" value="MetN_ABC_transporter-like"/>
</dbReference>
<keyword evidence="2" id="KW-0813">Transport</keyword>
<dbReference type="InterPro" id="IPR030679">
    <property type="entry name" value="ABC_ATPase_HisP-typ"/>
</dbReference>
<evidence type="ECO:0000313" key="6">
    <source>
        <dbReference type="EMBL" id="MBB5535549.1"/>
    </source>
</evidence>
<dbReference type="RefSeq" id="WP_018328120.1">
    <property type="nucleotide sequence ID" value="NZ_JACHBK010000004.1"/>
</dbReference>
<dbReference type="AlphaFoldDB" id="A0A7W8X7W1"/>
<dbReference type="InterPro" id="IPR003439">
    <property type="entry name" value="ABC_transporter-like_ATP-bd"/>
</dbReference>
<evidence type="ECO:0000313" key="7">
    <source>
        <dbReference type="Proteomes" id="UP000585507"/>
    </source>
</evidence>
<name>A0A7W8X7W1_9HYPH</name>
<sequence length="254" mass="28137">MSTPELQQDLHAIRISKVSKRYGDFPVLKEINAEVTRGEVVVICGPSGSGKSTLIRTINRLEEINSGSISFDGRDIHAPMKTRELNRMRSRIGFVFQSFNLFPHLSVVDNVAMSPIRVKGVAPDVAHKKALLLLDRVGLADKANAYPGQLSGGQQQRVAIARALAMEPPVMLFDEPTSALDPEMVGEVLAVMKSLAAEGMTMLCVTHEMGFARDVADRIWFLDAGQILEIATPEEFFKHPRHPRAQRFLADLRH</sequence>
<dbReference type="PROSITE" id="PS50893">
    <property type="entry name" value="ABC_TRANSPORTER_2"/>
    <property type="match status" value="1"/>
</dbReference>
<dbReference type="Pfam" id="PF00005">
    <property type="entry name" value="ABC_tran"/>
    <property type="match status" value="1"/>
</dbReference>
<evidence type="ECO:0000256" key="4">
    <source>
        <dbReference type="ARBA" id="ARBA00022840"/>
    </source>
</evidence>
<dbReference type="PANTHER" id="PTHR43166">
    <property type="entry name" value="AMINO ACID IMPORT ATP-BINDING PROTEIN"/>
    <property type="match status" value="1"/>
</dbReference>
<dbReference type="InterPro" id="IPR017871">
    <property type="entry name" value="ABC_transporter-like_CS"/>
</dbReference>
<accession>A0A7W8X7W1</accession>
<dbReference type="InterPro" id="IPR003593">
    <property type="entry name" value="AAA+_ATPase"/>
</dbReference>
<evidence type="ECO:0000256" key="3">
    <source>
        <dbReference type="ARBA" id="ARBA00022741"/>
    </source>
</evidence>
<comment type="caution">
    <text evidence="6">The sequence shown here is derived from an EMBL/GenBank/DDBJ whole genome shotgun (WGS) entry which is preliminary data.</text>
</comment>
<keyword evidence="3" id="KW-0547">Nucleotide-binding</keyword>
<dbReference type="FunFam" id="3.40.50.300:FF:000020">
    <property type="entry name" value="Amino acid ABC transporter ATP-binding component"/>
    <property type="match status" value="1"/>
</dbReference>
<reference evidence="6 7" key="1">
    <citation type="submission" date="2020-08" db="EMBL/GenBank/DDBJ databases">
        <title>Genomic Encyclopedia of Type Strains, Phase IV (KMG-V): Genome sequencing to study the core and pangenomes of soil and plant-associated prokaryotes.</title>
        <authorList>
            <person name="Whitman W."/>
        </authorList>
    </citation>
    <scope>NUCLEOTIDE SEQUENCE [LARGE SCALE GENOMIC DNA]</scope>
    <source>
        <strain evidence="6 7">SEMIA 4084</strain>
    </source>
</reference>
<evidence type="ECO:0000259" key="5">
    <source>
        <dbReference type="PROSITE" id="PS50893"/>
    </source>
</evidence>
<dbReference type="Gene3D" id="3.40.50.300">
    <property type="entry name" value="P-loop containing nucleotide triphosphate hydrolases"/>
    <property type="match status" value="1"/>
</dbReference>
<dbReference type="SUPFAM" id="SSF52540">
    <property type="entry name" value="P-loop containing nucleoside triphosphate hydrolases"/>
    <property type="match status" value="1"/>
</dbReference>
<dbReference type="PANTHER" id="PTHR43166:SF4">
    <property type="entry name" value="PHOSPHONATES IMPORT ATP-BINDING PROTEIN PHNC"/>
    <property type="match status" value="1"/>
</dbReference>
<evidence type="ECO:0000256" key="2">
    <source>
        <dbReference type="ARBA" id="ARBA00022448"/>
    </source>
</evidence>
<proteinExistence type="inferred from homology"/>
<organism evidence="6 7">
    <name type="scientific">Rhizobium giardinii</name>
    <dbReference type="NCBI Taxonomy" id="56731"/>
    <lineage>
        <taxon>Bacteria</taxon>
        <taxon>Pseudomonadati</taxon>
        <taxon>Pseudomonadota</taxon>
        <taxon>Alphaproteobacteria</taxon>
        <taxon>Hyphomicrobiales</taxon>
        <taxon>Rhizobiaceae</taxon>
        <taxon>Rhizobium/Agrobacterium group</taxon>
        <taxon>Rhizobium</taxon>
    </lineage>
</organism>
<dbReference type="Proteomes" id="UP000585507">
    <property type="component" value="Unassembled WGS sequence"/>
</dbReference>
<dbReference type="CDD" id="cd03262">
    <property type="entry name" value="ABC_HisP_GlnQ"/>
    <property type="match status" value="1"/>
</dbReference>
<dbReference type="GO" id="GO:0005524">
    <property type="term" value="F:ATP binding"/>
    <property type="evidence" value="ECO:0007669"/>
    <property type="project" value="UniProtKB-KW"/>
</dbReference>
<dbReference type="EMBL" id="JACHBK010000004">
    <property type="protein sequence ID" value="MBB5535549.1"/>
    <property type="molecule type" value="Genomic_DNA"/>
</dbReference>
<dbReference type="PROSITE" id="PS00211">
    <property type="entry name" value="ABC_TRANSPORTER_1"/>
    <property type="match status" value="1"/>
</dbReference>
<protein>
    <submittedName>
        <fullName evidence="6">Polar amino acid transport system ATP-binding protein</fullName>
    </submittedName>
</protein>
<dbReference type="GO" id="GO:0016887">
    <property type="term" value="F:ATP hydrolysis activity"/>
    <property type="evidence" value="ECO:0007669"/>
    <property type="project" value="InterPro"/>
</dbReference>
<evidence type="ECO:0000256" key="1">
    <source>
        <dbReference type="ARBA" id="ARBA00005417"/>
    </source>
</evidence>
<feature type="domain" description="ABC transporter" evidence="5">
    <location>
        <begin position="13"/>
        <end position="249"/>
    </location>
</feature>
<keyword evidence="4 6" id="KW-0067">ATP-binding</keyword>